<evidence type="ECO:0000259" key="5">
    <source>
        <dbReference type="PROSITE" id="PS50887"/>
    </source>
</evidence>
<dbReference type="PANTHER" id="PTHR45138">
    <property type="entry name" value="REGULATORY COMPONENTS OF SENSORY TRANSDUCTION SYSTEM"/>
    <property type="match status" value="1"/>
</dbReference>
<dbReference type="PROSITE" id="PS50887">
    <property type="entry name" value="GGDEF"/>
    <property type="match status" value="1"/>
</dbReference>
<dbReference type="RefSeq" id="WP_018624444.1">
    <property type="nucleotide sequence ID" value="NZ_CP140158.1"/>
</dbReference>
<dbReference type="EC" id="2.7.7.65" evidence="1"/>
<evidence type="ECO:0000256" key="2">
    <source>
        <dbReference type="ARBA" id="ARBA00034247"/>
    </source>
</evidence>
<comment type="catalytic activity">
    <reaction evidence="2">
        <text>2 GTP = 3',3'-c-di-GMP + 2 diphosphate</text>
        <dbReference type="Rhea" id="RHEA:24898"/>
        <dbReference type="ChEBI" id="CHEBI:33019"/>
        <dbReference type="ChEBI" id="CHEBI:37565"/>
        <dbReference type="ChEBI" id="CHEBI:58805"/>
        <dbReference type="EC" id="2.7.7.65"/>
    </reaction>
</comment>
<feature type="transmembrane region" description="Helical" evidence="4">
    <location>
        <begin position="20"/>
        <end position="41"/>
    </location>
</feature>
<evidence type="ECO:0000256" key="1">
    <source>
        <dbReference type="ARBA" id="ARBA00012528"/>
    </source>
</evidence>
<protein>
    <recommendedName>
        <fullName evidence="1">diguanylate cyclase</fullName>
        <ecNumber evidence="1">2.7.7.65</ecNumber>
    </recommendedName>
</protein>
<name>A0ABZ0X724_9GAMM</name>
<dbReference type="InterPro" id="IPR029787">
    <property type="entry name" value="Nucleotide_cyclase"/>
</dbReference>
<dbReference type="Proteomes" id="UP001324185">
    <property type="component" value="Chromosome"/>
</dbReference>
<dbReference type="PANTHER" id="PTHR45138:SF9">
    <property type="entry name" value="DIGUANYLATE CYCLASE DGCM-RELATED"/>
    <property type="match status" value="1"/>
</dbReference>
<dbReference type="InterPro" id="IPR050469">
    <property type="entry name" value="Diguanylate_Cyclase"/>
</dbReference>
<keyword evidence="4" id="KW-0812">Transmembrane</keyword>
<dbReference type="NCBIfam" id="TIGR00254">
    <property type="entry name" value="GGDEF"/>
    <property type="match status" value="1"/>
</dbReference>
<keyword evidence="4" id="KW-1133">Transmembrane helix</keyword>
<gene>
    <name evidence="6" type="ORF">SR900_05805</name>
</gene>
<organism evidence="6 7">
    <name type="scientific">Kangiella aquimarina</name>
    <dbReference type="NCBI Taxonomy" id="261965"/>
    <lineage>
        <taxon>Bacteria</taxon>
        <taxon>Pseudomonadati</taxon>
        <taxon>Pseudomonadota</taxon>
        <taxon>Gammaproteobacteria</taxon>
        <taxon>Kangiellales</taxon>
        <taxon>Kangiellaceae</taxon>
        <taxon>Kangiella</taxon>
    </lineage>
</organism>
<feature type="domain" description="GGDEF" evidence="5">
    <location>
        <begin position="501"/>
        <end position="633"/>
    </location>
</feature>
<feature type="coiled-coil region" evidence="3">
    <location>
        <begin position="449"/>
        <end position="476"/>
    </location>
</feature>
<feature type="transmembrane region" description="Helical" evidence="4">
    <location>
        <begin position="366"/>
        <end position="389"/>
    </location>
</feature>
<keyword evidence="7" id="KW-1185">Reference proteome</keyword>
<dbReference type="Pfam" id="PF00990">
    <property type="entry name" value="GGDEF"/>
    <property type="match status" value="1"/>
</dbReference>
<dbReference type="InterPro" id="IPR000160">
    <property type="entry name" value="GGDEF_dom"/>
</dbReference>
<reference evidence="6 7" key="1">
    <citation type="submission" date="2023-11" db="EMBL/GenBank/DDBJ databases">
        <title>MicrobeMod: A computational toolkit for identifying prokaryotic methylation and restriction-modification with nanopore sequencing.</title>
        <authorList>
            <person name="Crits-Christoph A."/>
            <person name="Kang S.C."/>
            <person name="Lee H."/>
            <person name="Ostrov N."/>
        </authorList>
    </citation>
    <scope>NUCLEOTIDE SEQUENCE [LARGE SCALE GENOMIC DNA]</scope>
    <source>
        <strain evidence="6 7">DSMZ 16071</strain>
    </source>
</reference>
<dbReference type="InterPro" id="IPR043128">
    <property type="entry name" value="Rev_trsase/Diguanyl_cyclase"/>
</dbReference>
<dbReference type="Gene3D" id="3.30.70.270">
    <property type="match status" value="1"/>
</dbReference>
<accession>A0ABZ0X724</accession>
<keyword evidence="6" id="KW-0808">Transferase</keyword>
<proteinExistence type="predicted"/>
<dbReference type="EMBL" id="CP140158">
    <property type="protein sequence ID" value="WQG86401.1"/>
    <property type="molecule type" value="Genomic_DNA"/>
</dbReference>
<evidence type="ECO:0000313" key="6">
    <source>
        <dbReference type="EMBL" id="WQG86401.1"/>
    </source>
</evidence>
<keyword evidence="3" id="KW-0175">Coiled coil</keyword>
<dbReference type="Gene3D" id="3.30.450.20">
    <property type="entry name" value="PAS domain"/>
    <property type="match status" value="1"/>
</dbReference>
<dbReference type="GO" id="GO:0052621">
    <property type="term" value="F:diguanylate cyclase activity"/>
    <property type="evidence" value="ECO:0007669"/>
    <property type="project" value="UniProtKB-EC"/>
</dbReference>
<dbReference type="CDD" id="cd01949">
    <property type="entry name" value="GGDEF"/>
    <property type="match status" value="1"/>
</dbReference>
<evidence type="ECO:0000256" key="4">
    <source>
        <dbReference type="SAM" id="Phobius"/>
    </source>
</evidence>
<keyword evidence="4" id="KW-0472">Membrane</keyword>
<sequence>MDRRNQDRRLRTREKLTTALLVHISLWALSIVILASIVTFLTTYQSTREQYIQLLKQDIAPKLEKKRWQFEQVQSQAEILAEQFLKRYQQLMANPEPSIAAFDEWYEETSPGVLRLKAEFNRGKTVDFDLFEDLSTFVGPRKKAIDDELKVRVIAAQYTLNELGPGWQERVANSHFSFPENIIVMYSQKEPWGLLADKDLVITDFSVVQSTLQEFNPERESIWTGLYYDISADFWVTTYQKPVDLNGKHLVNASFDVSLSKLLEELVKKKQPNAEHLVLNDKGGLIAASNMSMSALNTHQVLTPDNYQEPLYEAIFQLLQQQPDLTDSIVLDEGIEDHLVIVNKIESLNWWYFTVYPRSEIQKQAIIFPIKLTLAGIALVGLILLMVYWRIKAEVSKPLQIVAKVVSMMGAKNYEDVVSSNIVDSKTHGEVRRAIEAFKTMAKRFIGAQQELEAKVEQRTAELAKANRRLEELAHSDGLTGLLNRRSFDQDLDKIIKTPEERYVLAIADIDDFKLYNDNYGHEAGDNALKAVSAYMLNKSSGNCYRYGGEELTILLKLGDLEAMRSELESIVSGINELQIKHDYGKKGGNYLSISIGAAIIAANDSPQQAIKRADQQLYIAKAEGGNRVCFGE</sequence>
<dbReference type="SMART" id="SM00267">
    <property type="entry name" value="GGDEF"/>
    <property type="match status" value="1"/>
</dbReference>
<keyword evidence="6" id="KW-0548">Nucleotidyltransferase</keyword>
<evidence type="ECO:0000256" key="3">
    <source>
        <dbReference type="SAM" id="Coils"/>
    </source>
</evidence>
<evidence type="ECO:0000313" key="7">
    <source>
        <dbReference type="Proteomes" id="UP001324185"/>
    </source>
</evidence>
<dbReference type="SUPFAM" id="SSF55073">
    <property type="entry name" value="Nucleotide cyclase"/>
    <property type="match status" value="1"/>
</dbReference>